<dbReference type="AlphaFoldDB" id="A0A1E3PHV4"/>
<protein>
    <submittedName>
        <fullName evidence="1">Uncharacterized protein</fullName>
    </submittedName>
</protein>
<sequence>MNILELPVEIICQIMGYLGSKPNGDNSRRLCEYNSGIMPHGSLKRKTLREQSNLISLLLTNSKLYEIGLSVYYSTLLRPIVFSPFQSKIAPSAYLEQYTKQHGMLNDYHFLSPTHCFDVFQQYPKLISSVKSIAISDYVGNILEAVPSSRSPDGLSWMNRFIASLTNRLFQFSSLKDIYLEIGYQGESTLIVDLLIYQIFPASLDSLSIIIKPGLLGHDALHMLNRRCQPLLDSDFEFPATSIVERPGLKYLKISVLDKYLLSCSCSLKANYTKLREIDASLCYSSLEGLTDFLSLLRCLVFKQGHRSLKQLVLENISPYFIFVPEKFFKYFQSPVWQCKPLSESLSKLVQISNSLNERLPKLVMLSLNTFSTPEKFYLSSPNQYYYSSSRRQTELSHVKLSDLAPLVHECPHNDNYWIYYYLVIQAKNGWDTEQSMISFQNAIILDSMVSVALNLATSHHNDEKDKSLTLSALSHQTISGYKIQLRYLFESTDWTDICRRFNLISN</sequence>
<proteinExistence type="predicted"/>
<evidence type="ECO:0000313" key="2">
    <source>
        <dbReference type="Proteomes" id="UP000095009"/>
    </source>
</evidence>
<name>A0A1E3PHV4_9ASCO</name>
<keyword evidence="2" id="KW-1185">Reference proteome</keyword>
<accession>A0A1E3PHV4</accession>
<dbReference type="Proteomes" id="UP000095009">
    <property type="component" value="Unassembled WGS sequence"/>
</dbReference>
<gene>
    <name evidence="1" type="ORF">NADFUDRAFT_42291</name>
</gene>
<organism evidence="1 2">
    <name type="scientific">Nadsonia fulvescens var. elongata DSM 6958</name>
    <dbReference type="NCBI Taxonomy" id="857566"/>
    <lineage>
        <taxon>Eukaryota</taxon>
        <taxon>Fungi</taxon>
        <taxon>Dikarya</taxon>
        <taxon>Ascomycota</taxon>
        <taxon>Saccharomycotina</taxon>
        <taxon>Dipodascomycetes</taxon>
        <taxon>Dipodascales</taxon>
        <taxon>Dipodascales incertae sedis</taxon>
        <taxon>Nadsonia</taxon>
    </lineage>
</organism>
<reference evidence="1 2" key="1">
    <citation type="journal article" date="2016" name="Proc. Natl. Acad. Sci. U.S.A.">
        <title>Comparative genomics of biotechnologically important yeasts.</title>
        <authorList>
            <person name="Riley R."/>
            <person name="Haridas S."/>
            <person name="Wolfe K.H."/>
            <person name="Lopes M.R."/>
            <person name="Hittinger C.T."/>
            <person name="Goeker M."/>
            <person name="Salamov A.A."/>
            <person name="Wisecaver J.H."/>
            <person name="Long T.M."/>
            <person name="Calvey C.H."/>
            <person name="Aerts A.L."/>
            <person name="Barry K.W."/>
            <person name="Choi C."/>
            <person name="Clum A."/>
            <person name="Coughlan A.Y."/>
            <person name="Deshpande S."/>
            <person name="Douglass A.P."/>
            <person name="Hanson S.J."/>
            <person name="Klenk H.-P."/>
            <person name="LaButti K.M."/>
            <person name="Lapidus A."/>
            <person name="Lindquist E.A."/>
            <person name="Lipzen A.M."/>
            <person name="Meier-Kolthoff J.P."/>
            <person name="Ohm R.A."/>
            <person name="Otillar R.P."/>
            <person name="Pangilinan J.L."/>
            <person name="Peng Y."/>
            <person name="Rokas A."/>
            <person name="Rosa C.A."/>
            <person name="Scheuner C."/>
            <person name="Sibirny A.A."/>
            <person name="Slot J.C."/>
            <person name="Stielow J.B."/>
            <person name="Sun H."/>
            <person name="Kurtzman C.P."/>
            <person name="Blackwell M."/>
            <person name="Grigoriev I.V."/>
            <person name="Jeffries T.W."/>
        </authorList>
    </citation>
    <scope>NUCLEOTIDE SEQUENCE [LARGE SCALE GENOMIC DNA]</scope>
    <source>
        <strain evidence="1 2">DSM 6958</strain>
    </source>
</reference>
<evidence type="ECO:0000313" key="1">
    <source>
        <dbReference type="EMBL" id="ODQ64991.1"/>
    </source>
</evidence>
<dbReference type="EMBL" id="KV454410">
    <property type="protein sequence ID" value="ODQ64991.1"/>
    <property type="molecule type" value="Genomic_DNA"/>
</dbReference>